<accession>A0A914YDK2</accession>
<evidence type="ECO:0000313" key="3">
    <source>
        <dbReference type="WBParaSite" id="PSU_v2.g17510.t1"/>
    </source>
</evidence>
<feature type="chain" id="PRO_5036930395" evidence="1">
    <location>
        <begin position="17"/>
        <end position="131"/>
    </location>
</feature>
<dbReference type="AlphaFoldDB" id="A0A914YDK2"/>
<feature type="signal peptide" evidence="1">
    <location>
        <begin position="1"/>
        <end position="16"/>
    </location>
</feature>
<evidence type="ECO:0000313" key="2">
    <source>
        <dbReference type="Proteomes" id="UP000887577"/>
    </source>
</evidence>
<name>A0A914YDK2_9BILA</name>
<organism evidence="2 3">
    <name type="scientific">Panagrolaimus superbus</name>
    <dbReference type="NCBI Taxonomy" id="310955"/>
    <lineage>
        <taxon>Eukaryota</taxon>
        <taxon>Metazoa</taxon>
        <taxon>Ecdysozoa</taxon>
        <taxon>Nematoda</taxon>
        <taxon>Chromadorea</taxon>
        <taxon>Rhabditida</taxon>
        <taxon>Tylenchina</taxon>
        <taxon>Panagrolaimomorpha</taxon>
        <taxon>Panagrolaimoidea</taxon>
        <taxon>Panagrolaimidae</taxon>
        <taxon>Panagrolaimus</taxon>
    </lineage>
</organism>
<protein>
    <submittedName>
        <fullName evidence="3">Uncharacterized protein</fullName>
    </submittedName>
</protein>
<dbReference type="Proteomes" id="UP000887577">
    <property type="component" value="Unplaced"/>
</dbReference>
<evidence type="ECO:0000256" key="1">
    <source>
        <dbReference type="SAM" id="SignalP"/>
    </source>
</evidence>
<proteinExistence type="predicted"/>
<sequence>MLPSFSGFVVVVVVDSVDVVVDGSFGVGVVVDELFGPGVGVKVVVVSFNGVAGVTVVADELFGGGGFCAGAGGRCGLGTICGGGRGGLAANGRDSPFKDTSSFADTLKSPNKKDNIDKIIIDFQKFDNIVD</sequence>
<reference evidence="3" key="1">
    <citation type="submission" date="2022-11" db="UniProtKB">
        <authorList>
            <consortium name="WormBaseParasite"/>
        </authorList>
    </citation>
    <scope>IDENTIFICATION</scope>
</reference>
<keyword evidence="1" id="KW-0732">Signal</keyword>
<keyword evidence="2" id="KW-1185">Reference proteome</keyword>
<dbReference type="WBParaSite" id="PSU_v2.g17510.t1">
    <property type="protein sequence ID" value="PSU_v2.g17510.t1"/>
    <property type="gene ID" value="PSU_v2.g17510"/>
</dbReference>